<dbReference type="PANTHER" id="PTHR10067">
    <property type="entry name" value="PHOSPHATIDYLSERINE DECARBOXYLASE"/>
    <property type="match status" value="1"/>
</dbReference>
<dbReference type="GO" id="GO:0005739">
    <property type="term" value="C:mitochondrion"/>
    <property type="evidence" value="ECO:0007669"/>
    <property type="project" value="TreeGrafter"/>
</dbReference>
<dbReference type="InterPro" id="IPR003817">
    <property type="entry name" value="PS_Dcarbxylase"/>
</dbReference>
<dbReference type="GO" id="GO:0004609">
    <property type="term" value="F:phosphatidylserine decarboxylase activity"/>
    <property type="evidence" value="ECO:0007669"/>
    <property type="project" value="InterPro"/>
</dbReference>
<dbReference type="InterPro" id="IPR022237">
    <property type="entry name" value="PsiD-like"/>
</dbReference>
<dbReference type="OrthoDB" id="5973539at2759"/>
<keyword evidence="2" id="KW-0456">Lyase</keyword>
<dbReference type="AlphaFoldDB" id="A0A4S4MRD0"/>
<evidence type="ECO:0000256" key="1">
    <source>
        <dbReference type="ARBA" id="ARBA00022793"/>
    </source>
</evidence>
<organism evidence="4 5">
    <name type="scientific">Antrodiella citrinella</name>
    <dbReference type="NCBI Taxonomy" id="2447956"/>
    <lineage>
        <taxon>Eukaryota</taxon>
        <taxon>Fungi</taxon>
        <taxon>Dikarya</taxon>
        <taxon>Basidiomycota</taxon>
        <taxon>Agaricomycotina</taxon>
        <taxon>Agaricomycetes</taxon>
        <taxon>Polyporales</taxon>
        <taxon>Steccherinaceae</taxon>
        <taxon>Antrodiella</taxon>
    </lineage>
</organism>
<name>A0A4S4MRD0_9APHY</name>
<protein>
    <recommendedName>
        <fullName evidence="3">L-tryptophan decarboxylase PsiD-like domain-containing protein</fullName>
    </recommendedName>
</protein>
<comment type="caution">
    <text evidence="4">The sequence shown here is derived from an EMBL/GenBank/DDBJ whole genome shotgun (WGS) entry which is preliminary data.</text>
</comment>
<keyword evidence="1" id="KW-0210">Decarboxylase</keyword>
<gene>
    <name evidence="4" type="ORF">EUX98_g5519</name>
</gene>
<reference evidence="4 5" key="1">
    <citation type="submission" date="2019-02" db="EMBL/GenBank/DDBJ databases">
        <title>Genome sequencing of the rare red list fungi Antrodiella citrinella (Flaviporus citrinellus).</title>
        <authorList>
            <person name="Buettner E."/>
            <person name="Kellner H."/>
        </authorList>
    </citation>
    <scope>NUCLEOTIDE SEQUENCE [LARGE SCALE GENOMIC DNA]</scope>
    <source>
        <strain evidence="4 5">DSM 108506</strain>
    </source>
</reference>
<sequence length="451" mass="50711">MTTHWYASRPYENHPSGPPSYKGGVAADLRYPGVPSNKLVHHRLGGWLPKDHRVMEQWLAKHVAKVDERARKHFGEPLAPVLQEFQHLIESDSVIYMGFHQMFEQVPMKPPYCHDPTGKPQVRDYKLMLALFNDILTSAPEYENNDLVGFPINAILDWPMGTPAGYSMFTNEKVNKQFKKLFDVWFDFLISPDSRVVLTTADNGWFGPGASAVMPNFVQTYVCDPDAEYYAFRSWDDFFTRAFRPGMRPVDFPQDDIITSACESTIYCRATDVKERDSFWLKGQPYSLADMLNHDATYVPQFAGGTVYQAFLSATKYHRWHSPVNGTIVDVVDVPGTYYAESPAMGFDPAGPNDSQAFITAMATRALIYIQADYAQIGLLCFIAVGMSEVSSCEVKVTKGQKVSKGDELGMFHFGGSTHCLIFRPETKITFLRDQKIGDDVLLNAPIATVG</sequence>
<feature type="domain" description="L-tryptophan decarboxylase PsiD-like" evidence="3">
    <location>
        <begin position="80"/>
        <end position="212"/>
    </location>
</feature>
<dbReference type="GO" id="GO:0006646">
    <property type="term" value="P:phosphatidylethanolamine biosynthetic process"/>
    <property type="evidence" value="ECO:0007669"/>
    <property type="project" value="TreeGrafter"/>
</dbReference>
<keyword evidence="5" id="KW-1185">Reference proteome</keyword>
<evidence type="ECO:0000313" key="5">
    <source>
        <dbReference type="Proteomes" id="UP000308730"/>
    </source>
</evidence>
<evidence type="ECO:0000259" key="3">
    <source>
        <dbReference type="Pfam" id="PF12588"/>
    </source>
</evidence>
<dbReference type="Pfam" id="PF12588">
    <property type="entry name" value="PSDC"/>
    <property type="match status" value="1"/>
</dbReference>
<proteinExistence type="predicted"/>
<dbReference type="PANTHER" id="PTHR10067:SF9">
    <property type="entry name" value="PHOSPHATIDYLSERINE DECARBOXYLASE FAMILY PROTEIN (AFU_ORTHOLOGUE AFUA_7G01730)"/>
    <property type="match status" value="1"/>
</dbReference>
<dbReference type="EMBL" id="SGPM01000164">
    <property type="protein sequence ID" value="THH28662.1"/>
    <property type="molecule type" value="Genomic_DNA"/>
</dbReference>
<accession>A0A4S4MRD0</accession>
<evidence type="ECO:0000313" key="4">
    <source>
        <dbReference type="EMBL" id="THH28662.1"/>
    </source>
</evidence>
<dbReference type="Pfam" id="PF02666">
    <property type="entry name" value="PS_Dcarbxylase"/>
    <property type="match status" value="1"/>
</dbReference>
<evidence type="ECO:0000256" key="2">
    <source>
        <dbReference type="ARBA" id="ARBA00023239"/>
    </source>
</evidence>
<dbReference type="Proteomes" id="UP000308730">
    <property type="component" value="Unassembled WGS sequence"/>
</dbReference>